<proteinExistence type="predicted"/>
<sequence length="139" mass="15474">MDSCVFFSRLIRFIIFTFLGGRRGGAFCHPKNFFLRKFFFLLSFAFYHLSDFALIWFEFKTSGVGSSAGSSSSTSKVAAWDGCVPVVESCVPVFMPIHAIRKVHATPFSCSPEICISLLCDDQAAHELRLSLNRATRGS</sequence>
<reference evidence="1" key="1">
    <citation type="submission" date="2019-04" db="EMBL/GenBank/DDBJ databases">
        <title>An insight into the mialome of Ixodes scapularis.</title>
        <authorList>
            <person name="Ribeiro J.M."/>
            <person name="Mather T.N."/>
            <person name="Karim S."/>
        </authorList>
    </citation>
    <scope>NUCLEOTIDE SEQUENCE</scope>
</reference>
<accession>A0A4D5RYW9</accession>
<organism evidence="1">
    <name type="scientific">Ixodes scapularis</name>
    <name type="common">Black-legged tick</name>
    <name type="synonym">Deer tick</name>
    <dbReference type="NCBI Taxonomy" id="6945"/>
    <lineage>
        <taxon>Eukaryota</taxon>
        <taxon>Metazoa</taxon>
        <taxon>Ecdysozoa</taxon>
        <taxon>Arthropoda</taxon>
        <taxon>Chelicerata</taxon>
        <taxon>Arachnida</taxon>
        <taxon>Acari</taxon>
        <taxon>Parasitiformes</taxon>
        <taxon>Ixodida</taxon>
        <taxon>Ixodoidea</taxon>
        <taxon>Ixodidae</taxon>
        <taxon>Ixodinae</taxon>
        <taxon>Ixodes</taxon>
    </lineage>
</organism>
<dbReference type="AlphaFoldDB" id="A0A4D5RYW9"/>
<dbReference type="EMBL" id="GHJT01008033">
    <property type="protein sequence ID" value="MOY42004.1"/>
    <property type="molecule type" value="Transcribed_RNA"/>
</dbReference>
<evidence type="ECO:0000313" key="1">
    <source>
        <dbReference type="EMBL" id="MOY42004.1"/>
    </source>
</evidence>
<protein>
    <submittedName>
        <fullName evidence="1">Uncharacterized protein</fullName>
    </submittedName>
</protein>
<name>A0A4D5RYW9_IXOSC</name>